<reference evidence="2" key="1">
    <citation type="submission" date="2023-10" db="EMBL/GenBank/DDBJ databases">
        <title>Genome assembly of Pristionchus species.</title>
        <authorList>
            <person name="Yoshida K."/>
            <person name="Sommer R.J."/>
        </authorList>
    </citation>
    <scope>NUCLEOTIDE SEQUENCE</scope>
    <source>
        <strain evidence="2">RS0144</strain>
    </source>
</reference>
<name>A0AAV5T553_9BILA</name>
<evidence type="ECO:0000313" key="2">
    <source>
        <dbReference type="EMBL" id="GMS90717.1"/>
    </source>
</evidence>
<feature type="compositionally biased region" description="Basic and acidic residues" evidence="1">
    <location>
        <begin position="31"/>
        <end position="62"/>
    </location>
</feature>
<evidence type="ECO:0000256" key="1">
    <source>
        <dbReference type="SAM" id="MobiDB-lite"/>
    </source>
</evidence>
<gene>
    <name evidence="2" type="ORF">PENTCL1PPCAC_12892</name>
</gene>
<protein>
    <recommendedName>
        <fullName evidence="4">BZIP domain-containing protein</fullName>
    </recommendedName>
</protein>
<sequence length="421" mass="47416">LFQMADIVEPSPDISSLHLDANSNGPSASKDAQRNETERGMESGLKRLADSTEDAVPKKKTAEQLASTTSGRNQKLKKLLRKEKRQKRRERVRSGHNRAELLALSEKLVERLRALQDREMALTDRAEEKLMMKEESFRIALMQCEKALANDGEFSCEEGEENVTKSLSIHIPEWPCLDVYVQDFALDRFYAMQHRGKGVSMTTSELIEIINKVRSREPTIGLPTEKDAEALERLLIAINWRIKEAVSERRFDELTKNLEEFPGVDADSIPNPTVEVKIEEDGEMDGVVSRVIAECIASEGGTDGKDVIDLDEEKEEERDKDADEDEFNEEEEDDEEGAKESEDDEQLLGTLGNQDACEADQGKKKDIEVIDIDDSSDEEECNVKMEQDEEMPAEGTEKSKEASEIIDTVADDSTDDIILLD</sequence>
<keyword evidence="3" id="KW-1185">Reference proteome</keyword>
<feature type="region of interest" description="Disordered" evidence="1">
    <location>
        <begin position="300"/>
        <end position="408"/>
    </location>
</feature>
<dbReference type="Proteomes" id="UP001432027">
    <property type="component" value="Unassembled WGS sequence"/>
</dbReference>
<feature type="compositionally biased region" description="Acidic residues" evidence="1">
    <location>
        <begin position="309"/>
        <end position="346"/>
    </location>
</feature>
<feature type="region of interest" description="Disordered" evidence="1">
    <location>
        <begin position="1"/>
        <end position="96"/>
    </location>
</feature>
<dbReference type="AlphaFoldDB" id="A0AAV5T553"/>
<accession>A0AAV5T553</accession>
<proteinExistence type="predicted"/>
<evidence type="ECO:0008006" key="4">
    <source>
        <dbReference type="Google" id="ProtNLM"/>
    </source>
</evidence>
<evidence type="ECO:0000313" key="3">
    <source>
        <dbReference type="Proteomes" id="UP001432027"/>
    </source>
</evidence>
<feature type="compositionally biased region" description="Acidic residues" evidence="1">
    <location>
        <begin position="369"/>
        <end position="380"/>
    </location>
</feature>
<dbReference type="EMBL" id="BTSX01000003">
    <property type="protein sequence ID" value="GMS90717.1"/>
    <property type="molecule type" value="Genomic_DNA"/>
</dbReference>
<feature type="compositionally biased region" description="Basic residues" evidence="1">
    <location>
        <begin position="74"/>
        <end position="96"/>
    </location>
</feature>
<feature type="compositionally biased region" description="Polar residues" evidence="1">
    <location>
        <begin position="64"/>
        <end position="73"/>
    </location>
</feature>
<organism evidence="2 3">
    <name type="scientific">Pristionchus entomophagus</name>
    <dbReference type="NCBI Taxonomy" id="358040"/>
    <lineage>
        <taxon>Eukaryota</taxon>
        <taxon>Metazoa</taxon>
        <taxon>Ecdysozoa</taxon>
        <taxon>Nematoda</taxon>
        <taxon>Chromadorea</taxon>
        <taxon>Rhabditida</taxon>
        <taxon>Rhabditina</taxon>
        <taxon>Diplogasteromorpha</taxon>
        <taxon>Diplogasteroidea</taxon>
        <taxon>Neodiplogasteridae</taxon>
        <taxon>Pristionchus</taxon>
    </lineage>
</organism>
<feature type="non-terminal residue" evidence="2">
    <location>
        <position position="1"/>
    </location>
</feature>
<comment type="caution">
    <text evidence="2">The sequence shown here is derived from an EMBL/GenBank/DDBJ whole genome shotgun (WGS) entry which is preliminary data.</text>
</comment>